<dbReference type="Proteomes" id="UP000663879">
    <property type="component" value="Unassembled WGS sequence"/>
</dbReference>
<dbReference type="GO" id="GO:0048038">
    <property type="term" value="F:quinone binding"/>
    <property type="evidence" value="ECO:0007669"/>
    <property type="project" value="TreeGrafter"/>
</dbReference>
<dbReference type="InterPro" id="IPR036291">
    <property type="entry name" value="NAD(P)-bd_dom_sf"/>
</dbReference>
<dbReference type="InterPro" id="IPR011032">
    <property type="entry name" value="GroES-like_sf"/>
</dbReference>
<dbReference type="GO" id="GO:0003960">
    <property type="term" value="F:quinone reductase (NADPH) activity"/>
    <property type="evidence" value="ECO:0007669"/>
    <property type="project" value="TreeGrafter"/>
</dbReference>
<protein>
    <recommendedName>
        <fullName evidence="3">Enoyl reductase (ER) domain-containing protein</fullName>
    </recommendedName>
</protein>
<dbReference type="InterPro" id="IPR013154">
    <property type="entry name" value="ADH-like_N"/>
</dbReference>
<dbReference type="Pfam" id="PF08240">
    <property type="entry name" value="ADH_N"/>
    <property type="match status" value="1"/>
</dbReference>
<evidence type="ECO:0000313" key="5">
    <source>
        <dbReference type="Proteomes" id="UP000663879"/>
    </source>
</evidence>
<keyword evidence="5" id="KW-1185">Reference proteome</keyword>
<dbReference type="CDD" id="cd05276">
    <property type="entry name" value="p53_inducible_oxidoreductase"/>
    <property type="match status" value="1"/>
</dbReference>
<dbReference type="Gene3D" id="3.90.180.10">
    <property type="entry name" value="Medium-chain alcohol dehydrogenases, catalytic domain"/>
    <property type="match status" value="1"/>
</dbReference>
<dbReference type="Gene3D" id="3.40.50.720">
    <property type="entry name" value="NAD(P)-binding Rossmann-like Domain"/>
    <property type="match status" value="1"/>
</dbReference>
<dbReference type="InterPro" id="IPR014189">
    <property type="entry name" value="Quinone_OxRdtase_PIG3"/>
</dbReference>
<dbReference type="AlphaFoldDB" id="A0A814DIS3"/>
<accession>A0A814DIS3</accession>
<sequence>MNNFMRAVGVKPPGLLAESLFVAQREIPKLKENECLVKVIYSALNRADIMQRKGLYPPPPGESDILGLEAVGFVAETSSSNSKWAKKTRVMALVAGGGNAEYVSVNEKNLMKIPDWMSFRDAAAITEAWLTAFQLLYWVSSVTKQEPLRKNIQDSTFLVHAGASGVGTSLIQMLKKVLNVKTVFATVGSKEKQEFLEKNLNVTKAFNYKDKEEENFHEMINNLTNKKGVDVIFDCVGASYWQKNTECLAVDGEWIFYGTMGGVKVEGDLLGRILRKRIQLKGTTLRTRSIDYKHDLMRDFENKILNQFNNYNLNVLIDKEFDLEEIANAHKHMESNANIGKIILKVSNESDLKQEL</sequence>
<reference evidence="4" key="1">
    <citation type="submission" date="2021-02" db="EMBL/GenBank/DDBJ databases">
        <authorList>
            <person name="Nowell W R."/>
        </authorList>
    </citation>
    <scope>NUCLEOTIDE SEQUENCE</scope>
    <source>
        <strain evidence="4">Ploen Becks lab</strain>
    </source>
</reference>
<keyword evidence="2" id="KW-0560">Oxidoreductase</keyword>
<dbReference type="PANTHER" id="PTHR48106:SF18">
    <property type="entry name" value="QUINONE OXIDOREDUCTASE PIG3"/>
    <property type="match status" value="1"/>
</dbReference>
<keyword evidence="1" id="KW-0521">NADP</keyword>
<dbReference type="InterPro" id="IPR020843">
    <property type="entry name" value="ER"/>
</dbReference>
<evidence type="ECO:0000313" key="4">
    <source>
        <dbReference type="EMBL" id="CAF0956269.1"/>
    </source>
</evidence>
<evidence type="ECO:0000259" key="3">
    <source>
        <dbReference type="SMART" id="SM00829"/>
    </source>
</evidence>
<dbReference type="InterPro" id="IPR013149">
    <property type="entry name" value="ADH-like_C"/>
</dbReference>
<evidence type="ECO:0000256" key="2">
    <source>
        <dbReference type="ARBA" id="ARBA00023002"/>
    </source>
</evidence>
<organism evidence="4 5">
    <name type="scientific">Brachionus calyciflorus</name>
    <dbReference type="NCBI Taxonomy" id="104777"/>
    <lineage>
        <taxon>Eukaryota</taxon>
        <taxon>Metazoa</taxon>
        <taxon>Spiralia</taxon>
        <taxon>Gnathifera</taxon>
        <taxon>Rotifera</taxon>
        <taxon>Eurotatoria</taxon>
        <taxon>Monogononta</taxon>
        <taxon>Pseudotrocha</taxon>
        <taxon>Ploima</taxon>
        <taxon>Brachionidae</taxon>
        <taxon>Brachionus</taxon>
    </lineage>
</organism>
<dbReference type="GO" id="GO:0070402">
    <property type="term" value="F:NADPH binding"/>
    <property type="evidence" value="ECO:0007669"/>
    <property type="project" value="TreeGrafter"/>
</dbReference>
<proteinExistence type="predicted"/>
<gene>
    <name evidence="4" type="ORF">OXX778_LOCUS14211</name>
</gene>
<dbReference type="SUPFAM" id="SSF50129">
    <property type="entry name" value="GroES-like"/>
    <property type="match status" value="1"/>
</dbReference>
<dbReference type="Pfam" id="PF00107">
    <property type="entry name" value="ADH_zinc_N"/>
    <property type="match status" value="1"/>
</dbReference>
<dbReference type="SMART" id="SM00829">
    <property type="entry name" value="PKS_ER"/>
    <property type="match status" value="1"/>
</dbReference>
<dbReference type="NCBIfam" id="TIGR02824">
    <property type="entry name" value="quinone_pig3"/>
    <property type="match status" value="1"/>
</dbReference>
<feature type="domain" description="Enoyl reductase (ER)" evidence="3">
    <location>
        <begin position="14"/>
        <end position="344"/>
    </location>
</feature>
<evidence type="ECO:0000256" key="1">
    <source>
        <dbReference type="ARBA" id="ARBA00022857"/>
    </source>
</evidence>
<dbReference type="EMBL" id="CAJNOC010002878">
    <property type="protein sequence ID" value="CAF0956269.1"/>
    <property type="molecule type" value="Genomic_DNA"/>
</dbReference>
<name>A0A814DIS3_9BILA</name>
<dbReference type="PANTHER" id="PTHR48106">
    <property type="entry name" value="QUINONE OXIDOREDUCTASE PIG3-RELATED"/>
    <property type="match status" value="1"/>
</dbReference>
<dbReference type="OrthoDB" id="3509362at2759"/>
<dbReference type="SUPFAM" id="SSF51735">
    <property type="entry name" value="NAD(P)-binding Rossmann-fold domains"/>
    <property type="match status" value="1"/>
</dbReference>
<comment type="caution">
    <text evidence="4">The sequence shown here is derived from an EMBL/GenBank/DDBJ whole genome shotgun (WGS) entry which is preliminary data.</text>
</comment>